<accession>A0A016W863</accession>
<evidence type="ECO:0000313" key="4">
    <source>
        <dbReference type="Proteomes" id="UP000024635"/>
    </source>
</evidence>
<evidence type="ECO:0000313" key="3">
    <source>
        <dbReference type="EMBL" id="EYC35183.1"/>
    </source>
</evidence>
<gene>
    <name evidence="3" type="primary">Acey_s1124.g3639</name>
    <name evidence="3" type="ORF">Y032_1124g3639</name>
</gene>
<dbReference type="Proteomes" id="UP000024635">
    <property type="component" value="Unassembled WGS sequence"/>
</dbReference>
<feature type="region of interest" description="Disordered" evidence="2">
    <location>
        <begin position="1"/>
        <end position="23"/>
    </location>
</feature>
<feature type="region of interest" description="Disordered" evidence="2">
    <location>
        <begin position="43"/>
        <end position="90"/>
    </location>
</feature>
<proteinExistence type="predicted"/>
<dbReference type="OrthoDB" id="10583859at2759"/>
<name>A0A016W863_9BILA</name>
<organism evidence="3 4">
    <name type="scientific">Ancylostoma ceylanicum</name>
    <dbReference type="NCBI Taxonomy" id="53326"/>
    <lineage>
        <taxon>Eukaryota</taxon>
        <taxon>Metazoa</taxon>
        <taxon>Ecdysozoa</taxon>
        <taxon>Nematoda</taxon>
        <taxon>Chromadorea</taxon>
        <taxon>Rhabditida</taxon>
        <taxon>Rhabditina</taxon>
        <taxon>Rhabditomorpha</taxon>
        <taxon>Strongyloidea</taxon>
        <taxon>Ancylostomatidae</taxon>
        <taxon>Ancylostomatinae</taxon>
        <taxon>Ancylostoma</taxon>
    </lineage>
</organism>
<dbReference type="EMBL" id="JARK01000724">
    <property type="protein sequence ID" value="EYC35183.1"/>
    <property type="molecule type" value="Genomic_DNA"/>
</dbReference>
<keyword evidence="4" id="KW-1185">Reference proteome</keyword>
<sequence>MAPKRRLHEEGEPPKKKAPTFTEPEGMKLIAVYCKAHDRYHRRFRNPTASEPRDVLSPSTSRKLAVAESQDAPSSSRVSQEAPMHCEDGGSTGPRDFVYVYTLPVCSKKEEVKLAKANQEVANADKELVGTNQDLAKAKQEETAVRLKEARALLQLRKVEFSRAKLELELLMAATPGRRASIGLRKSSGLFSWT</sequence>
<protein>
    <submittedName>
        <fullName evidence="3">Uncharacterized protein</fullName>
    </submittedName>
</protein>
<feature type="coiled-coil region" evidence="1">
    <location>
        <begin position="107"/>
        <end position="157"/>
    </location>
</feature>
<evidence type="ECO:0000256" key="1">
    <source>
        <dbReference type="SAM" id="Coils"/>
    </source>
</evidence>
<reference evidence="4" key="1">
    <citation type="journal article" date="2015" name="Nat. Genet.">
        <title>The genome and transcriptome of the zoonotic hookworm Ancylostoma ceylanicum identify infection-specific gene families.</title>
        <authorList>
            <person name="Schwarz E.M."/>
            <person name="Hu Y."/>
            <person name="Antoshechkin I."/>
            <person name="Miller M.M."/>
            <person name="Sternberg P.W."/>
            <person name="Aroian R.V."/>
        </authorList>
    </citation>
    <scope>NUCLEOTIDE SEQUENCE</scope>
    <source>
        <strain evidence="4">HY135</strain>
    </source>
</reference>
<keyword evidence="1" id="KW-0175">Coiled coil</keyword>
<dbReference type="AlphaFoldDB" id="A0A016W863"/>
<evidence type="ECO:0000256" key="2">
    <source>
        <dbReference type="SAM" id="MobiDB-lite"/>
    </source>
</evidence>
<comment type="caution">
    <text evidence="3">The sequence shown here is derived from an EMBL/GenBank/DDBJ whole genome shotgun (WGS) entry which is preliminary data.</text>
</comment>